<dbReference type="RefSeq" id="WP_021329285.1">
    <property type="nucleotide sequence ID" value="NZ_AUZJ01000005.1"/>
</dbReference>
<name>U2LL41_TRESO</name>
<dbReference type="PATRIC" id="fig|1125725.3.peg.227"/>
<keyword evidence="9" id="KW-1185">Reference proteome</keyword>
<evidence type="ECO:0000256" key="1">
    <source>
        <dbReference type="ARBA" id="ARBA00007074"/>
    </source>
</evidence>
<dbReference type="InterPro" id="IPR038765">
    <property type="entry name" value="Papain-like_cys_pep_sf"/>
</dbReference>
<dbReference type="AlphaFoldDB" id="U2LL41"/>
<accession>U2LL41</accession>
<evidence type="ECO:0000259" key="5">
    <source>
        <dbReference type="Pfam" id="PF00877"/>
    </source>
</evidence>
<dbReference type="Pfam" id="PF00877">
    <property type="entry name" value="NLPC_P60"/>
    <property type="match status" value="1"/>
</dbReference>
<organism evidence="6 8">
    <name type="scientific">Treponema socranskii subsp. socranskii VPI DR56BR1116 = ATCC 35536</name>
    <dbReference type="NCBI Taxonomy" id="1125725"/>
    <lineage>
        <taxon>Bacteria</taxon>
        <taxon>Pseudomonadati</taxon>
        <taxon>Spirochaetota</taxon>
        <taxon>Spirochaetia</taxon>
        <taxon>Spirochaetales</taxon>
        <taxon>Treponemataceae</taxon>
        <taxon>Treponema</taxon>
    </lineage>
</organism>
<keyword evidence="3" id="KW-0378">Hydrolase</keyword>
<dbReference type="EMBL" id="AVQI01000002">
    <property type="protein sequence ID" value="ERK05133.1"/>
    <property type="molecule type" value="Genomic_DNA"/>
</dbReference>
<evidence type="ECO:0000313" key="9">
    <source>
        <dbReference type="Proteomes" id="UP000016646"/>
    </source>
</evidence>
<dbReference type="GO" id="GO:0008234">
    <property type="term" value="F:cysteine-type peptidase activity"/>
    <property type="evidence" value="ECO:0007669"/>
    <property type="project" value="UniProtKB-KW"/>
</dbReference>
<protein>
    <submittedName>
        <fullName evidence="6">NlpC/P60 family protein</fullName>
    </submittedName>
</protein>
<proteinExistence type="inferred from homology"/>
<dbReference type="InterPro" id="IPR000064">
    <property type="entry name" value="NLP_P60_dom"/>
</dbReference>
<feature type="domain" description="NlpC/P60" evidence="5">
    <location>
        <begin position="9"/>
        <end position="105"/>
    </location>
</feature>
<gene>
    <name evidence="7" type="ORF">HMPREF0860_1607</name>
    <name evidence="6" type="ORF">HMPREF1325_1343</name>
</gene>
<dbReference type="EMBL" id="AUZJ01000005">
    <property type="protein sequence ID" value="ERF61738.1"/>
    <property type="molecule type" value="Genomic_DNA"/>
</dbReference>
<keyword evidence="4" id="KW-0788">Thiol protease</keyword>
<dbReference type="eggNOG" id="ENOG5032Q83">
    <property type="taxonomic scope" value="Bacteria"/>
</dbReference>
<comment type="similarity">
    <text evidence="1">Belongs to the peptidase C40 family.</text>
</comment>
<dbReference type="GO" id="GO:0006508">
    <property type="term" value="P:proteolysis"/>
    <property type="evidence" value="ECO:0007669"/>
    <property type="project" value="UniProtKB-KW"/>
</dbReference>
<dbReference type="STRING" id="1125725.HMPREF1325_1343"/>
<sequence length="120" mass="13748">MKWDDLLTVPYKANGRDMSGMDCYGLVLECCRRNGTPLRDVRYEGTEISADTLSFYTRAVNVRPIESAEAGAIIECEYEGNLHIGFLVDTKTVLHMTYECMRVSPLLAFRHVQFYEVIKK</sequence>
<keyword evidence="2" id="KW-0645">Protease</keyword>
<evidence type="ECO:0000256" key="4">
    <source>
        <dbReference type="ARBA" id="ARBA00022807"/>
    </source>
</evidence>
<dbReference type="Proteomes" id="UP000016646">
    <property type="component" value="Unassembled WGS sequence"/>
</dbReference>
<evidence type="ECO:0000313" key="7">
    <source>
        <dbReference type="EMBL" id="ERK05133.1"/>
    </source>
</evidence>
<dbReference type="Proteomes" id="UP000016412">
    <property type="component" value="Unassembled WGS sequence"/>
</dbReference>
<evidence type="ECO:0000313" key="8">
    <source>
        <dbReference type="Proteomes" id="UP000016412"/>
    </source>
</evidence>
<dbReference type="SUPFAM" id="SSF54001">
    <property type="entry name" value="Cysteine proteinases"/>
    <property type="match status" value="1"/>
</dbReference>
<evidence type="ECO:0000313" key="6">
    <source>
        <dbReference type="EMBL" id="ERF61738.1"/>
    </source>
</evidence>
<comment type="caution">
    <text evidence="6">The sequence shown here is derived from an EMBL/GenBank/DDBJ whole genome shotgun (WGS) entry which is preliminary data.</text>
</comment>
<reference evidence="8 9" key="1">
    <citation type="submission" date="2013-08" db="EMBL/GenBank/DDBJ databases">
        <authorList>
            <person name="Durkin A.S."/>
            <person name="Haft D.R."/>
            <person name="McCorrison J."/>
            <person name="Torralba M."/>
            <person name="Gillis M."/>
            <person name="Haft D.H."/>
            <person name="Methe B."/>
            <person name="Sutton G."/>
            <person name="Nelson K.E."/>
        </authorList>
    </citation>
    <scope>NUCLEOTIDE SEQUENCE [LARGE SCALE GENOMIC DNA]</scope>
    <source>
        <strain evidence="7 9">ATCC 35536</strain>
        <strain evidence="6 8">VPI DR56BR1116</strain>
    </source>
</reference>
<evidence type="ECO:0000256" key="3">
    <source>
        <dbReference type="ARBA" id="ARBA00022801"/>
    </source>
</evidence>
<dbReference type="Gene3D" id="3.90.1720.10">
    <property type="entry name" value="endopeptidase domain like (from Nostoc punctiforme)"/>
    <property type="match status" value="1"/>
</dbReference>
<dbReference type="OrthoDB" id="9808890at2"/>
<evidence type="ECO:0000256" key="2">
    <source>
        <dbReference type="ARBA" id="ARBA00022670"/>
    </source>
</evidence>